<evidence type="ECO:0000256" key="1">
    <source>
        <dbReference type="SAM" id="Phobius"/>
    </source>
</evidence>
<name>A0A2S7UXN9_9GAMM</name>
<accession>A0A2S7UXN9</accession>
<keyword evidence="1" id="KW-0812">Transmembrane</keyword>
<comment type="caution">
    <text evidence="2">The sequence shown here is derived from an EMBL/GenBank/DDBJ whole genome shotgun (WGS) entry which is preliminary data.</text>
</comment>
<dbReference type="Pfam" id="PF07103">
    <property type="entry name" value="DUF1365"/>
    <property type="match status" value="1"/>
</dbReference>
<dbReference type="RefSeq" id="WP_181135909.1">
    <property type="nucleotide sequence ID" value="NZ_BMYG01000001.1"/>
</dbReference>
<gene>
    <name evidence="2" type="ORF">BTO11_13365</name>
</gene>
<dbReference type="EMBL" id="MSCH01000003">
    <property type="protein sequence ID" value="PQJ54539.1"/>
    <property type="molecule type" value="Genomic_DNA"/>
</dbReference>
<keyword evidence="3" id="KW-1185">Reference proteome</keyword>
<evidence type="ECO:0008006" key="4">
    <source>
        <dbReference type="Google" id="ProtNLM"/>
    </source>
</evidence>
<dbReference type="PANTHER" id="PTHR33973">
    <property type="entry name" value="OS07G0153300 PROTEIN"/>
    <property type="match status" value="1"/>
</dbReference>
<protein>
    <recommendedName>
        <fullName evidence="4">DUF1365 domain-containing protein</fullName>
    </recommendedName>
</protein>
<organism evidence="2 3">
    <name type="scientific">Psychrosphaera saromensis</name>
    <dbReference type="NCBI Taxonomy" id="716813"/>
    <lineage>
        <taxon>Bacteria</taxon>
        <taxon>Pseudomonadati</taxon>
        <taxon>Pseudomonadota</taxon>
        <taxon>Gammaproteobacteria</taxon>
        <taxon>Alteromonadales</taxon>
        <taxon>Pseudoalteromonadaceae</taxon>
        <taxon>Psychrosphaera</taxon>
    </lineage>
</organism>
<dbReference type="InterPro" id="IPR010775">
    <property type="entry name" value="DUF1365"/>
</dbReference>
<feature type="transmembrane region" description="Helical" evidence="1">
    <location>
        <begin position="233"/>
        <end position="255"/>
    </location>
</feature>
<sequence>MKNSIYVGQIRHRRFTPKVNRFGYSLYMLALDVDEVSTPQFNIGVFGTRWFHALKFNQTDYLKKVREKTADKTDPISLKQRITEKVQQLDGKYKIEKVVMLVQVRCFGLYFSPANFYFCYDAEGACNCMLAEVSNTPWNQRHYYLIDLNDHLDNGDLPPTEKEFHVSPFMAIDMEYVWKVRPPSATSDALSIHIENHTLNSDAHKSKEESKEDSKVFDATLSLKKKQFSKTELVKVLLGFPVMTLKIVLLIYWQAMKLFFKRVPFVSYQTRKK</sequence>
<dbReference type="AlphaFoldDB" id="A0A2S7UXN9"/>
<keyword evidence="1" id="KW-1133">Transmembrane helix</keyword>
<proteinExistence type="predicted"/>
<keyword evidence="1" id="KW-0472">Membrane</keyword>
<dbReference type="Proteomes" id="UP000239007">
    <property type="component" value="Unassembled WGS sequence"/>
</dbReference>
<evidence type="ECO:0000313" key="2">
    <source>
        <dbReference type="EMBL" id="PQJ54539.1"/>
    </source>
</evidence>
<evidence type="ECO:0000313" key="3">
    <source>
        <dbReference type="Proteomes" id="UP000239007"/>
    </source>
</evidence>
<dbReference type="PANTHER" id="PTHR33973:SF4">
    <property type="entry name" value="OS07G0153300 PROTEIN"/>
    <property type="match status" value="1"/>
</dbReference>
<reference evidence="2 3" key="1">
    <citation type="submission" date="2016-12" db="EMBL/GenBank/DDBJ databases">
        <title>Diversity of luminous bacteria.</title>
        <authorList>
            <person name="Yoshizawa S."/>
            <person name="Kogure K."/>
        </authorList>
    </citation>
    <scope>NUCLEOTIDE SEQUENCE [LARGE SCALE GENOMIC DNA]</scope>
    <source>
        <strain evidence="2 3">SA4-48</strain>
    </source>
</reference>